<keyword evidence="2" id="KW-0418">Kinase</keyword>
<dbReference type="RefSeq" id="WP_192752145.1">
    <property type="nucleotide sequence ID" value="NZ_BAABJL010000134.1"/>
</dbReference>
<organism evidence="2 3">
    <name type="scientific">Actinopolymorpha pittospori</name>
    <dbReference type="NCBI Taxonomy" id="648752"/>
    <lineage>
        <taxon>Bacteria</taxon>
        <taxon>Bacillati</taxon>
        <taxon>Actinomycetota</taxon>
        <taxon>Actinomycetes</taxon>
        <taxon>Propionibacteriales</taxon>
        <taxon>Actinopolymorphaceae</taxon>
        <taxon>Actinopolymorpha</taxon>
    </lineage>
</organism>
<gene>
    <name evidence="2" type="ORF">HEB94_005209</name>
</gene>
<dbReference type="Gene3D" id="3.90.1200.10">
    <property type="match status" value="1"/>
</dbReference>
<dbReference type="AlphaFoldDB" id="A0A927MWT7"/>
<keyword evidence="2" id="KW-0808">Transferase</keyword>
<keyword evidence="3" id="KW-1185">Reference proteome</keyword>
<dbReference type="Proteomes" id="UP000638648">
    <property type="component" value="Unassembled WGS sequence"/>
</dbReference>
<evidence type="ECO:0000313" key="2">
    <source>
        <dbReference type="EMBL" id="MBE1608361.1"/>
    </source>
</evidence>
<feature type="domain" description="Aminoglycoside phosphotransferase" evidence="1">
    <location>
        <begin position="38"/>
        <end position="268"/>
    </location>
</feature>
<reference evidence="2" key="1">
    <citation type="submission" date="2020-10" db="EMBL/GenBank/DDBJ databases">
        <title>Sequencing the genomes of 1000 actinobacteria strains.</title>
        <authorList>
            <person name="Klenk H.-P."/>
        </authorList>
    </citation>
    <scope>NUCLEOTIDE SEQUENCE</scope>
    <source>
        <strain evidence="2">DSM 45354</strain>
    </source>
</reference>
<sequence length="338" mass="37383">MARVPPRGTVSRELLDVVSRQYGLQPLSDHSDLEDSFNLNVVVRDGDQRLVVRVYRSSTTAPRLEAVQRVRRFLIDDGLPFAPLRPTLEGCGWCEFDGRLIEVEQFVPSQTYMESFEHIRLAMPVLAHLHNRLGLAPATGAAAAAPVANHVDSAHVVESVAAGLAVARSASLSAEESRYAAIAETLSHRLRRAEKQDGGRLRCQLVHGDFWDDNVKFTGSRVSLITDLDFMGVRPRVDDLALTLFYTNERLGRDDSSGQRPAQLRELVDAYDEALRPRLSKAERQALPYAIARTPLCFIAQSADSGAAAAAQVLRERGPVLSWALTTINDRRWTTAFG</sequence>
<dbReference type="InterPro" id="IPR011009">
    <property type="entry name" value="Kinase-like_dom_sf"/>
</dbReference>
<name>A0A927MWT7_9ACTN</name>
<dbReference type="EMBL" id="JADBEM010000001">
    <property type="protein sequence ID" value="MBE1608361.1"/>
    <property type="molecule type" value="Genomic_DNA"/>
</dbReference>
<dbReference type="SUPFAM" id="SSF56112">
    <property type="entry name" value="Protein kinase-like (PK-like)"/>
    <property type="match status" value="1"/>
</dbReference>
<comment type="caution">
    <text evidence="2">The sequence shown here is derived from an EMBL/GenBank/DDBJ whole genome shotgun (WGS) entry which is preliminary data.</text>
</comment>
<accession>A0A927MWT7</accession>
<dbReference type="InterPro" id="IPR002575">
    <property type="entry name" value="Aminoglycoside_PTrfase"/>
</dbReference>
<proteinExistence type="predicted"/>
<evidence type="ECO:0000313" key="3">
    <source>
        <dbReference type="Proteomes" id="UP000638648"/>
    </source>
</evidence>
<evidence type="ECO:0000259" key="1">
    <source>
        <dbReference type="Pfam" id="PF01636"/>
    </source>
</evidence>
<dbReference type="Pfam" id="PF01636">
    <property type="entry name" value="APH"/>
    <property type="match status" value="1"/>
</dbReference>
<dbReference type="GO" id="GO:0016301">
    <property type="term" value="F:kinase activity"/>
    <property type="evidence" value="ECO:0007669"/>
    <property type="project" value="UniProtKB-KW"/>
</dbReference>
<protein>
    <submittedName>
        <fullName evidence="2">Ser/Thr protein kinase RdoA (MazF antagonist)</fullName>
    </submittedName>
</protein>